<dbReference type="GO" id="GO:0051014">
    <property type="term" value="P:actin filament severing"/>
    <property type="evidence" value="ECO:0007669"/>
    <property type="project" value="TreeGrafter"/>
</dbReference>
<comment type="similarity">
    <text evidence="2">Belongs to the villin/gelsolin family.</text>
</comment>
<comment type="subcellular location">
    <subcellularLocation>
        <location evidence="1">Cytoplasm</location>
        <location evidence="1">Cytoskeleton</location>
    </subcellularLocation>
</comment>
<evidence type="ECO:0000256" key="6">
    <source>
        <dbReference type="ARBA" id="ARBA00022837"/>
    </source>
</evidence>
<dbReference type="Gramene" id="Psat03G0249900-T1">
    <property type="protein sequence ID" value="KAI5427092.1"/>
    <property type="gene ID" value="KIW84_032499"/>
</dbReference>
<evidence type="ECO:0000256" key="9">
    <source>
        <dbReference type="SAM" id="MobiDB-lite"/>
    </source>
</evidence>
<protein>
    <submittedName>
        <fullName evidence="11">Villin-2</fullName>
    </submittedName>
</protein>
<evidence type="ECO:0000313" key="11">
    <source>
        <dbReference type="EMBL" id="KAI5427092.1"/>
    </source>
</evidence>
<feature type="compositionally biased region" description="Polar residues" evidence="9">
    <location>
        <begin position="914"/>
        <end position="923"/>
    </location>
</feature>
<dbReference type="FunFam" id="3.40.20.10:FF:000038">
    <property type="entry name" value="Villin-like 1"/>
    <property type="match status" value="1"/>
</dbReference>
<keyword evidence="8" id="KW-0206">Cytoskeleton</keyword>
<keyword evidence="7" id="KW-0009">Actin-binding</keyword>
<dbReference type="Gene3D" id="3.40.20.10">
    <property type="entry name" value="Severin"/>
    <property type="match status" value="6"/>
</dbReference>
<dbReference type="OrthoDB" id="6375767at2759"/>
<dbReference type="GO" id="GO:0005856">
    <property type="term" value="C:cytoskeleton"/>
    <property type="evidence" value="ECO:0007669"/>
    <property type="project" value="UniProtKB-SubCell"/>
</dbReference>
<name>A0A9D4XV13_PEA</name>
<organism evidence="11 12">
    <name type="scientific">Pisum sativum</name>
    <name type="common">Garden pea</name>
    <name type="synonym">Lathyrus oleraceus</name>
    <dbReference type="NCBI Taxonomy" id="3888"/>
    <lineage>
        <taxon>Eukaryota</taxon>
        <taxon>Viridiplantae</taxon>
        <taxon>Streptophyta</taxon>
        <taxon>Embryophyta</taxon>
        <taxon>Tracheophyta</taxon>
        <taxon>Spermatophyta</taxon>
        <taxon>Magnoliopsida</taxon>
        <taxon>eudicotyledons</taxon>
        <taxon>Gunneridae</taxon>
        <taxon>Pentapetalae</taxon>
        <taxon>rosids</taxon>
        <taxon>fabids</taxon>
        <taxon>Fabales</taxon>
        <taxon>Fabaceae</taxon>
        <taxon>Papilionoideae</taxon>
        <taxon>50 kb inversion clade</taxon>
        <taxon>NPAAA clade</taxon>
        <taxon>Hologalegina</taxon>
        <taxon>IRL clade</taxon>
        <taxon>Fabeae</taxon>
        <taxon>Lathyrus</taxon>
    </lineage>
</organism>
<dbReference type="CDD" id="cd11293">
    <property type="entry name" value="gelsolin_S4_like"/>
    <property type="match status" value="1"/>
</dbReference>
<dbReference type="FunFam" id="3.40.20.10:FF:000001">
    <property type="entry name" value="Gelsolin"/>
    <property type="match status" value="1"/>
</dbReference>
<dbReference type="Proteomes" id="UP001058974">
    <property type="component" value="Chromosome 3"/>
</dbReference>
<evidence type="ECO:0000259" key="10">
    <source>
        <dbReference type="PROSITE" id="PS51089"/>
    </source>
</evidence>
<sequence>MSSATKGLEPAFQGVGQKVGTEIWRIENFQPVPLPKSDYGKFYMGDSYIILQTAQGKGGNYLFDIHFWIGKDTSQDEAGTAAIKTVELDASLGGRAVQHREIQGHESDKFLSYFKPCIIPLEGGVASGFRTPEEEEFETRLYVCKGKRVVRIKQIPFARSSLNHDDVFILDTKEKIYQFNGANSNIQERAKALEVIQLLKEKYHEGTSSVAIVDDGKLDTESDSGEFWVLFGGFAPIGKKVISEDDIVPETIPAQLYSIADGEAKSVEGELSKSLLENNKCYLLDCGAEVFVWVGRVTQVDERKAACQAAEDFVTSQKRPKATRITRVIQGYETHSFKSNFDSWPSGSATTAGAEEGRGKVAALLKQQGMGVKGAAKSTPINEEIPPLLEAGGKLEVWIINGSAKTPLPKEDNGKFYSGDCYIVLYTYHSGERKEDYFLCCWFGKHSIEEDQKMATRLATTMSNSLKGRPVQGRLFDGKESPQFVALFQPMVVLKGGLSSGYKKLIAEKGLPDETYTAESIALVRISGTSTHNNKTMQVDAVATSLNSTECFLLQSGSTVFTWHGNQSSIEQQQLAAKVAEFLRPGIALKHAKEGTETSAFWSAVGGKQSVTSKKVTNDIVRDPHLFTLSFNKGKLQVEELYNFCQDDLLTEDILVLDTHAEVFVWIGQCVDPKEKQNAFEIAQKYIEKAASLEGLSPQVPLYKVTEGNEPCFFTTYFSWDHAKSTVQGNSFQKKLALLFGIGHSVEEKSNGSSQGGPRQRAEALAALNNAFNSSPETAPSTDRLNSLNQGGPRQRAEALAALNSAFSSSSGTKVVTPRKSPRGQGSQRAAAVAALSNVLTAEKKKQSPDSSPMASSSPVVESNTPDAKSETAASELEGPEEVTETKEAEELAPETGSNGSSETKLEDVEDGNDNQNSQSVFTYEQLKAKSGSHLSGIDLKRREAYLSEEEFQTVFAISKEAFSKLPRWKQDMLKRKVDLF</sequence>
<keyword evidence="4" id="KW-0963">Cytoplasm</keyword>
<dbReference type="PANTHER" id="PTHR11977">
    <property type="entry name" value="VILLIN"/>
    <property type="match status" value="1"/>
</dbReference>
<keyword evidence="12" id="KW-1185">Reference proteome</keyword>
<dbReference type="Gene3D" id="1.10.950.10">
    <property type="entry name" value="Villin headpiece domain"/>
    <property type="match status" value="1"/>
</dbReference>
<accession>A0A9D4XV13</accession>
<feature type="region of interest" description="Disordered" evidence="9">
    <location>
        <begin position="772"/>
        <end position="923"/>
    </location>
</feature>
<keyword evidence="6" id="KW-0106">Calcium</keyword>
<dbReference type="InterPro" id="IPR003128">
    <property type="entry name" value="Villin_headpiece"/>
</dbReference>
<dbReference type="FunFam" id="3.40.20.10:FF:000002">
    <property type="entry name" value="Gelsolin"/>
    <property type="match status" value="1"/>
</dbReference>
<evidence type="ECO:0000313" key="12">
    <source>
        <dbReference type="Proteomes" id="UP001058974"/>
    </source>
</evidence>
<dbReference type="GO" id="GO:0051693">
    <property type="term" value="P:actin filament capping"/>
    <property type="evidence" value="ECO:0007669"/>
    <property type="project" value="UniProtKB-KW"/>
</dbReference>
<dbReference type="Pfam" id="PF00626">
    <property type="entry name" value="Gelsolin"/>
    <property type="match status" value="6"/>
</dbReference>
<dbReference type="SMART" id="SM00153">
    <property type="entry name" value="VHP"/>
    <property type="match status" value="1"/>
</dbReference>
<dbReference type="FunFam" id="3.40.20.10:FF:000039">
    <property type="entry name" value="Villin-4"/>
    <property type="match status" value="1"/>
</dbReference>
<dbReference type="CDD" id="cd11291">
    <property type="entry name" value="gelsolin_S6_like"/>
    <property type="match status" value="1"/>
</dbReference>
<dbReference type="CDD" id="cd11289">
    <property type="entry name" value="gelsolin_S2_like"/>
    <property type="match status" value="1"/>
</dbReference>
<proteinExistence type="inferred from homology"/>
<dbReference type="CDD" id="cd11292">
    <property type="entry name" value="gelsolin_S3_like"/>
    <property type="match status" value="1"/>
</dbReference>
<keyword evidence="3" id="KW-0117">Actin capping</keyword>
<feature type="compositionally biased region" description="Low complexity" evidence="9">
    <location>
        <begin position="849"/>
        <end position="859"/>
    </location>
</feature>
<dbReference type="InterPro" id="IPR007123">
    <property type="entry name" value="Gelsolin-like_dom"/>
</dbReference>
<dbReference type="AlphaFoldDB" id="A0A9D4XV13"/>
<dbReference type="InterPro" id="IPR036886">
    <property type="entry name" value="Villin_headpiece_dom_sf"/>
</dbReference>
<dbReference type="Pfam" id="PF02209">
    <property type="entry name" value="VHP"/>
    <property type="match status" value="1"/>
</dbReference>
<dbReference type="CDD" id="cd11288">
    <property type="entry name" value="gelsolin_S5_like"/>
    <property type="match status" value="1"/>
</dbReference>
<dbReference type="SUPFAM" id="SSF55753">
    <property type="entry name" value="Actin depolymerizing proteins"/>
    <property type="match status" value="6"/>
</dbReference>
<gene>
    <name evidence="11" type="ORF">KIW84_032499</name>
</gene>
<evidence type="ECO:0000256" key="7">
    <source>
        <dbReference type="ARBA" id="ARBA00023203"/>
    </source>
</evidence>
<feature type="compositionally biased region" description="Low complexity" evidence="9">
    <location>
        <begin position="798"/>
        <end position="811"/>
    </location>
</feature>
<dbReference type="CDD" id="cd11290">
    <property type="entry name" value="gelsolin_S1_like"/>
    <property type="match status" value="1"/>
</dbReference>
<dbReference type="PRINTS" id="PR00597">
    <property type="entry name" value="GELSOLIN"/>
</dbReference>
<dbReference type="SUPFAM" id="SSF47050">
    <property type="entry name" value="VHP, Villin headpiece domain"/>
    <property type="match status" value="1"/>
</dbReference>
<dbReference type="GO" id="GO:0051015">
    <property type="term" value="F:actin filament binding"/>
    <property type="evidence" value="ECO:0007669"/>
    <property type="project" value="InterPro"/>
</dbReference>
<comment type="caution">
    <text evidence="11">The sequence shown here is derived from an EMBL/GenBank/DDBJ whole genome shotgun (WGS) entry which is preliminary data.</text>
</comment>
<dbReference type="PROSITE" id="PS51089">
    <property type="entry name" value="HP"/>
    <property type="match status" value="1"/>
</dbReference>
<keyword evidence="5" id="KW-0677">Repeat</keyword>
<dbReference type="FunFam" id="3.40.20.10:FF:000028">
    <property type="entry name" value="Villin-like 1"/>
    <property type="match status" value="1"/>
</dbReference>
<dbReference type="InterPro" id="IPR007122">
    <property type="entry name" value="Villin/Gelsolin"/>
</dbReference>
<dbReference type="GO" id="GO:0007015">
    <property type="term" value="P:actin filament organization"/>
    <property type="evidence" value="ECO:0007669"/>
    <property type="project" value="UniProtKB-ARBA"/>
</dbReference>
<reference evidence="11 12" key="1">
    <citation type="journal article" date="2022" name="Nat. Genet.">
        <title>Improved pea reference genome and pan-genome highlight genomic features and evolutionary characteristics.</title>
        <authorList>
            <person name="Yang T."/>
            <person name="Liu R."/>
            <person name="Luo Y."/>
            <person name="Hu S."/>
            <person name="Wang D."/>
            <person name="Wang C."/>
            <person name="Pandey M.K."/>
            <person name="Ge S."/>
            <person name="Xu Q."/>
            <person name="Li N."/>
            <person name="Li G."/>
            <person name="Huang Y."/>
            <person name="Saxena R.K."/>
            <person name="Ji Y."/>
            <person name="Li M."/>
            <person name="Yan X."/>
            <person name="He Y."/>
            <person name="Liu Y."/>
            <person name="Wang X."/>
            <person name="Xiang C."/>
            <person name="Varshney R.K."/>
            <person name="Ding H."/>
            <person name="Gao S."/>
            <person name="Zong X."/>
        </authorList>
    </citation>
    <scope>NUCLEOTIDE SEQUENCE [LARGE SCALE GENOMIC DNA]</scope>
    <source>
        <strain evidence="11 12">cv. Zhongwan 6</strain>
    </source>
</reference>
<dbReference type="SMART" id="SM00262">
    <property type="entry name" value="GEL"/>
    <property type="match status" value="6"/>
</dbReference>
<evidence type="ECO:0000256" key="3">
    <source>
        <dbReference type="ARBA" id="ARBA00022467"/>
    </source>
</evidence>
<dbReference type="EMBL" id="JAMSHJ010000003">
    <property type="protein sequence ID" value="KAI5427092.1"/>
    <property type="molecule type" value="Genomic_DNA"/>
</dbReference>
<evidence type="ECO:0000256" key="8">
    <source>
        <dbReference type="ARBA" id="ARBA00023212"/>
    </source>
</evidence>
<feature type="domain" description="HP" evidence="10">
    <location>
        <begin position="916"/>
        <end position="981"/>
    </location>
</feature>
<evidence type="ECO:0000256" key="5">
    <source>
        <dbReference type="ARBA" id="ARBA00022737"/>
    </source>
</evidence>
<feature type="compositionally biased region" description="Polar residues" evidence="9">
    <location>
        <begin position="772"/>
        <end position="792"/>
    </location>
</feature>
<dbReference type="InterPro" id="IPR029006">
    <property type="entry name" value="ADF-H/Gelsolin-like_dom_sf"/>
</dbReference>
<dbReference type="PANTHER" id="PTHR11977:SF51">
    <property type="entry name" value="PROTEIN FLIGHTLESS-1 HOMOLOG"/>
    <property type="match status" value="1"/>
</dbReference>
<evidence type="ECO:0000256" key="2">
    <source>
        <dbReference type="ARBA" id="ARBA00008418"/>
    </source>
</evidence>
<evidence type="ECO:0000256" key="1">
    <source>
        <dbReference type="ARBA" id="ARBA00004245"/>
    </source>
</evidence>
<evidence type="ECO:0000256" key="4">
    <source>
        <dbReference type="ARBA" id="ARBA00022490"/>
    </source>
</evidence>